<evidence type="ECO:0000256" key="5">
    <source>
        <dbReference type="ARBA" id="ARBA00038063"/>
    </source>
</evidence>
<dbReference type="Gene3D" id="3.40.50.1470">
    <property type="entry name" value="Peptidyl-tRNA hydrolase"/>
    <property type="match status" value="1"/>
</dbReference>
<dbReference type="GO" id="GO:0004045">
    <property type="term" value="F:peptidyl-tRNA hydrolase activity"/>
    <property type="evidence" value="ECO:0007669"/>
    <property type="project" value="UniProtKB-EC"/>
</dbReference>
<dbReference type="NCBIfam" id="TIGR00447">
    <property type="entry name" value="pth"/>
    <property type="match status" value="1"/>
</dbReference>
<gene>
    <name evidence="7" type="primary">pth</name>
    <name evidence="9" type="ORF">J2W49_000099</name>
</gene>
<feature type="region of interest" description="Disordered" evidence="8">
    <location>
        <begin position="179"/>
        <end position="226"/>
    </location>
</feature>
<keyword evidence="4 7" id="KW-0694">RNA-binding</keyword>
<reference evidence="9 10" key="1">
    <citation type="submission" date="2023-07" db="EMBL/GenBank/DDBJ databases">
        <title>Sorghum-associated microbial communities from plants grown in Nebraska, USA.</title>
        <authorList>
            <person name="Schachtman D."/>
        </authorList>
    </citation>
    <scope>NUCLEOTIDE SEQUENCE [LARGE SCALE GENOMIC DNA]</scope>
    <source>
        <strain evidence="9 10">4249</strain>
    </source>
</reference>
<name>A0ABU1WGG7_9BURK</name>
<feature type="site" description="Stabilizes the basic form of H active site to accept a proton" evidence="7">
    <location>
        <position position="93"/>
    </location>
</feature>
<comment type="subcellular location">
    <subcellularLocation>
        <location evidence="7">Cytoplasm</location>
    </subcellularLocation>
</comment>
<dbReference type="EMBL" id="JAVDWU010000001">
    <property type="protein sequence ID" value="MDR7148171.1"/>
    <property type="molecule type" value="Genomic_DNA"/>
</dbReference>
<keyword evidence="2 7" id="KW-0820">tRNA-binding</keyword>
<dbReference type="PANTHER" id="PTHR17224:SF1">
    <property type="entry name" value="PEPTIDYL-TRNA HYDROLASE"/>
    <property type="match status" value="1"/>
</dbReference>
<feature type="binding site" evidence="7">
    <location>
        <position position="66"/>
    </location>
    <ligand>
        <name>tRNA</name>
        <dbReference type="ChEBI" id="CHEBI:17843"/>
    </ligand>
</feature>
<feature type="site" description="Discriminates between blocked and unblocked aminoacyl-tRNA" evidence="7">
    <location>
        <position position="10"/>
    </location>
</feature>
<dbReference type="InterPro" id="IPR001328">
    <property type="entry name" value="Pept_tRNA_hydro"/>
</dbReference>
<organism evidence="9 10">
    <name type="scientific">Hydrogenophaga palleronii</name>
    <dbReference type="NCBI Taxonomy" id="65655"/>
    <lineage>
        <taxon>Bacteria</taxon>
        <taxon>Pseudomonadati</taxon>
        <taxon>Pseudomonadota</taxon>
        <taxon>Betaproteobacteria</taxon>
        <taxon>Burkholderiales</taxon>
        <taxon>Comamonadaceae</taxon>
        <taxon>Hydrogenophaga</taxon>
    </lineage>
</organism>
<comment type="function">
    <text evidence="7">Catalyzes the release of premature peptidyl moieties from peptidyl-tRNA molecules trapped in stalled 50S ribosomal subunits, and thus maintains levels of free tRNAs and 50S ribosomes.</text>
</comment>
<feature type="binding site" evidence="7">
    <location>
        <position position="114"/>
    </location>
    <ligand>
        <name>tRNA</name>
        <dbReference type="ChEBI" id="CHEBI:17843"/>
    </ligand>
</feature>
<dbReference type="CDD" id="cd00462">
    <property type="entry name" value="PTH"/>
    <property type="match status" value="1"/>
</dbReference>
<dbReference type="Proteomes" id="UP001265700">
    <property type="component" value="Unassembled WGS sequence"/>
</dbReference>
<protein>
    <recommendedName>
        <fullName evidence="6 7">Peptidyl-tRNA hydrolase</fullName>
        <shortName evidence="7">Pth</shortName>
        <ecNumber evidence="1 7">3.1.1.29</ecNumber>
    </recommendedName>
</protein>
<evidence type="ECO:0000313" key="9">
    <source>
        <dbReference type="EMBL" id="MDR7148171.1"/>
    </source>
</evidence>
<dbReference type="PROSITE" id="PS01196">
    <property type="entry name" value="PEPT_TRNA_HYDROL_2"/>
    <property type="match status" value="1"/>
</dbReference>
<comment type="similarity">
    <text evidence="5 7">Belongs to the PTH family.</text>
</comment>
<evidence type="ECO:0000256" key="6">
    <source>
        <dbReference type="ARBA" id="ARBA00050038"/>
    </source>
</evidence>
<feature type="binding site" evidence="7">
    <location>
        <position position="15"/>
    </location>
    <ligand>
        <name>tRNA</name>
        <dbReference type="ChEBI" id="CHEBI:17843"/>
    </ligand>
</feature>
<dbReference type="SUPFAM" id="SSF53178">
    <property type="entry name" value="Peptidyl-tRNA hydrolase-like"/>
    <property type="match status" value="1"/>
</dbReference>
<keyword evidence="3 7" id="KW-0378">Hydrolase</keyword>
<evidence type="ECO:0000256" key="8">
    <source>
        <dbReference type="SAM" id="MobiDB-lite"/>
    </source>
</evidence>
<dbReference type="PANTHER" id="PTHR17224">
    <property type="entry name" value="PEPTIDYL-TRNA HYDROLASE"/>
    <property type="match status" value="1"/>
</dbReference>
<evidence type="ECO:0000256" key="4">
    <source>
        <dbReference type="ARBA" id="ARBA00022884"/>
    </source>
</evidence>
<comment type="catalytic activity">
    <reaction evidence="7">
        <text>an N-acyl-L-alpha-aminoacyl-tRNA + H2O = an N-acyl-L-amino acid + a tRNA + H(+)</text>
        <dbReference type="Rhea" id="RHEA:54448"/>
        <dbReference type="Rhea" id="RHEA-COMP:10123"/>
        <dbReference type="Rhea" id="RHEA-COMP:13883"/>
        <dbReference type="ChEBI" id="CHEBI:15377"/>
        <dbReference type="ChEBI" id="CHEBI:15378"/>
        <dbReference type="ChEBI" id="CHEBI:59874"/>
        <dbReference type="ChEBI" id="CHEBI:78442"/>
        <dbReference type="ChEBI" id="CHEBI:138191"/>
        <dbReference type="EC" id="3.1.1.29"/>
    </reaction>
</comment>
<feature type="active site" description="Proton acceptor" evidence="7">
    <location>
        <position position="20"/>
    </location>
</feature>
<evidence type="ECO:0000256" key="3">
    <source>
        <dbReference type="ARBA" id="ARBA00022801"/>
    </source>
</evidence>
<accession>A0ABU1WGG7</accession>
<proteinExistence type="inferred from homology"/>
<comment type="function">
    <text evidence="7">Hydrolyzes ribosome-free peptidyl-tRNAs (with 1 or more amino acids incorporated), which drop off the ribosome during protein synthesis, or as a result of ribosome stalling.</text>
</comment>
<dbReference type="EC" id="3.1.1.29" evidence="1 7"/>
<dbReference type="InterPro" id="IPR018171">
    <property type="entry name" value="Pept_tRNA_hydro_CS"/>
</dbReference>
<sequence>MIRLIAGLGNPGPEYEHTRHNAGFWWVDEAARQLKVSMQMERGHQGLVARANVDGQSVWLIEPQTFMNLSGRAVASLARFYKIAPEEVLVIHDELDLPPGEVKLKKGGGHAGHNGLRDIHAQLGSPDYWRLRIGIGHPGNRNEVANWVLKKPSPDDRIAIAQALDRSLKALPQLIAGDMDKATAQIHTSKPPRPKPPRLEKKEEPGAQVLVNAGSATGAPPASEDA</sequence>
<evidence type="ECO:0000256" key="2">
    <source>
        <dbReference type="ARBA" id="ARBA00022555"/>
    </source>
</evidence>
<evidence type="ECO:0000256" key="7">
    <source>
        <dbReference type="HAMAP-Rule" id="MF_00083"/>
    </source>
</evidence>
<keyword evidence="10" id="KW-1185">Reference proteome</keyword>
<dbReference type="HAMAP" id="MF_00083">
    <property type="entry name" value="Pept_tRNA_hydro_bact"/>
    <property type="match status" value="1"/>
</dbReference>
<keyword evidence="7" id="KW-0963">Cytoplasm</keyword>
<comment type="caution">
    <text evidence="9">The sequence shown here is derived from an EMBL/GenBank/DDBJ whole genome shotgun (WGS) entry which is preliminary data.</text>
</comment>
<evidence type="ECO:0000313" key="10">
    <source>
        <dbReference type="Proteomes" id="UP001265700"/>
    </source>
</evidence>
<feature type="binding site" evidence="7">
    <location>
        <position position="68"/>
    </location>
    <ligand>
        <name>tRNA</name>
        <dbReference type="ChEBI" id="CHEBI:17843"/>
    </ligand>
</feature>
<evidence type="ECO:0000256" key="1">
    <source>
        <dbReference type="ARBA" id="ARBA00013260"/>
    </source>
</evidence>
<dbReference type="Pfam" id="PF01195">
    <property type="entry name" value="Pept_tRNA_hydro"/>
    <property type="match status" value="1"/>
</dbReference>
<dbReference type="RefSeq" id="WP_310310434.1">
    <property type="nucleotide sequence ID" value="NZ_JAVDWU010000001.1"/>
</dbReference>
<dbReference type="InterPro" id="IPR036416">
    <property type="entry name" value="Pept_tRNA_hydro_sf"/>
</dbReference>
<comment type="subunit">
    <text evidence="7">Monomer.</text>
</comment>